<evidence type="ECO:0000313" key="2">
    <source>
        <dbReference type="EMBL" id="QEH34730.1"/>
    </source>
</evidence>
<sequence length="61" mass="6936">METRAFADGRDRRASSPSRGVEADLEPVRRALSGLRFGEVRVIVQDGVVVQIERIEKERLR</sequence>
<feature type="region of interest" description="Disordered" evidence="1">
    <location>
        <begin position="1"/>
        <end position="23"/>
    </location>
</feature>
<reference evidence="2 3" key="1">
    <citation type="submission" date="2019-08" db="EMBL/GenBank/DDBJ databases">
        <title>Deep-cultivation of Planctomycetes and their phenomic and genomic characterization uncovers novel biology.</title>
        <authorList>
            <person name="Wiegand S."/>
            <person name="Jogler M."/>
            <person name="Boedeker C."/>
            <person name="Pinto D."/>
            <person name="Vollmers J."/>
            <person name="Rivas-Marin E."/>
            <person name="Kohn T."/>
            <person name="Peeters S.H."/>
            <person name="Heuer A."/>
            <person name="Rast P."/>
            <person name="Oberbeckmann S."/>
            <person name="Bunk B."/>
            <person name="Jeske O."/>
            <person name="Meyerdierks A."/>
            <person name="Storesund J.E."/>
            <person name="Kallscheuer N."/>
            <person name="Luecker S."/>
            <person name="Lage O.M."/>
            <person name="Pohl T."/>
            <person name="Merkel B.J."/>
            <person name="Hornburger P."/>
            <person name="Mueller R.-W."/>
            <person name="Bruemmer F."/>
            <person name="Labrenz M."/>
            <person name="Spormann A.M."/>
            <person name="Op den Camp H."/>
            <person name="Overmann J."/>
            <person name="Amann R."/>
            <person name="Jetten M.S.M."/>
            <person name="Mascher T."/>
            <person name="Medema M.H."/>
            <person name="Devos D.P."/>
            <person name="Kaster A.-K."/>
            <person name="Ovreas L."/>
            <person name="Rohde M."/>
            <person name="Galperin M.Y."/>
            <person name="Jogler C."/>
        </authorList>
    </citation>
    <scope>NUCLEOTIDE SEQUENCE [LARGE SCALE GENOMIC DNA]</scope>
    <source>
        <strain evidence="2 3">OJF2</strain>
    </source>
</reference>
<evidence type="ECO:0008006" key="4">
    <source>
        <dbReference type="Google" id="ProtNLM"/>
    </source>
</evidence>
<name>A0A5B9W439_9BACT</name>
<evidence type="ECO:0000256" key="1">
    <source>
        <dbReference type="SAM" id="MobiDB-lite"/>
    </source>
</evidence>
<organism evidence="2 3">
    <name type="scientific">Aquisphaera giovannonii</name>
    <dbReference type="NCBI Taxonomy" id="406548"/>
    <lineage>
        <taxon>Bacteria</taxon>
        <taxon>Pseudomonadati</taxon>
        <taxon>Planctomycetota</taxon>
        <taxon>Planctomycetia</taxon>
        <taxon>Isosphaerales</taxon>
        <taxon>Isosphaeraceae</taxon>
        <taxon>Aquisphaera</taxon>
    </lineage>
</organism>
<evidence type="ECO:0000313" key="3">
    <source>
        <dbReference type="Proteomes" id="UP000324233"/>
    </source>
</evidence>
<dbReference type="RefSeq" id="WP_148594612.1">
    <property type="nucleotide sequence ID" value="NZ_CP042997.1"/>
</dbReference>
<dbReference type="InterPro" id="IPR018743">
    <property type="entry name" value="DUF2292"/>
</dbReference>
<keyword evidence="3" id="KW-1185">Reference proteome</keyword>
<dbReference type="Proteomes" id="UP000324233">
    <property type="component" value="Chromosome"/>
</dbReference>
<dbReference type="Pfam" id="PF10055">
    <property type="entry name" value="DUF2292"/>
    <property type="match status" value="1"/>
</dbReference>
<dbReference type="EMBL" id="CP042997">
    <property type="protein sequence ID" value="QEH34730.1"/>
    <property type="molecule type" value="Genomic_DNA"/>
</dbReference>
<gene>
    <name evidence="2" type="ORF">OJF2_32720</name>
</gene>
<feature type="compositionally biased region" description="Basic and acidic residues" evidence="1">
    <location>
        <begin position="1"/>
        <end position="14"/>
    </location>
</feature>
<accession>A0A5B9W439</accession>
<protein>
    <recommendedName>
        <fullName evidence="4">DUF2292 domain-containing protein</fullName>
    </recommendedName>
</protein>
<dbReference type="AlphaFoldDB" id="A0A5B9W439"/>
<proteinExistence type="predicted"/>
<dbReference type="KEGG" id="agv:OJF2_32720"/>